<sequence length="129" mass="14794">MDLTQQAKDIQNITVQETNKNNSESIECSKITMDLKFNNSRKYISITVPSKTQTMSPHIKSVDDVVVLGMNLSKFNKLTQFFICVAGVFVFYLIYGYLQVKKLYVCNMLIIYNNRGQYGHLLVLPEIVT</sequence>
<accession>A0A2I2ZCI8</accession>
<keyword evidence="1" id="KW-0812">Transmembrane</keyword>
<keyword evidence="3" id="KW-1185">Reference proteome</keyword>
<keyword evidence="1" id="KW-1133">Transmembrane helix</keyword>
<reference evidence="2 3" key="2">
    <citation type="journal article" date="2012" name="Nature">
        <title>Insights into hominid evolution from the gorilla genome sequence.</title>
        <authorList>
            <person name="Scally A."/>
            <person name="Dutheil J.Y."/>
            <person name="Hillier L.W."/>
            <person name="Jordan G.E."/>
            <person name="Goodhead I."/>
            <person name="Herrero J."/>
            <person name="Hobolth A."/>
            <person name="Lappalainen T."/>
            <person name="Mailund T."/>
            <person name="Marques-Bonet T."/>
            <person name="McCarthy S."/>
            <person name="Montgomery S.H."/>
            <person name="Schwalie P.C."/>
            <person name="Tang Y.A."/>
            <person name="Ward M.C."/>
            <person name="Xue Y."/>
            <person name="Yngvadottir B."/>
            <person name="Alkan C."/>
            <person name="Andersen L.N."/>
            <person name="Ayub Q."/>
            <person name="Ball E.V."/>
            <person name="Beal K."/>
            <person name="Bradley B.J."/>
            <person name="Chen Y."/>
            <person name="Clee C.M."/>
            <person name="Fitzgerald S."/>
            <person name="Graves T.A."/>
            <person name="Gu Y."/>
            <person name="Heath P."/>
            <person name="Heger A."/>
            <person name="Karakoc E."/>
            <person name="Kolb-Kokocinski A."/>
            <person name="Laird G.K."/>
            <person name="Lunter G."/>
            <person name="Meader S."/>
            <person name="Mort M."/>
            <person name="Mullikin J.C."/>
            <person name="Munch K."/>
            <person name="O'Connor T.D."/>
            <person name="Phillips A.D."/>
            <person name="Prado-Martinez J."/>
            <person name="Rogers A.S."/>
            <person name="Sajjadian S."/>
            <person name="Schmidt D."/>
            <person name="Shaw K."/>
            <person name="Simpson J.T."/>
            <person name="Stenson P.D."/>
            <person name="Turner D.J."/>
            <person name="Vigilant L."/>
            <person name="Vilella A.J."/>
            <person name="Whitener W."/>
            <person name="Zhu B."/>
            <person name="Cooper D.N."/>
            <person name="de Jong P."/>
            <person name="Dermitzakis E.T."/>
            <person name="Eichler E.E."/>
            <person name="Flicek P."/>
            <person name="Goldman N."/>
            <person name="Mundy N.I."/>
            <person name="Ning Z."/>
            <person name="Odom D.T."/>
            <person name="Ponting C.P."/>
            <person name="Quail M.A."/>
            <person name="Ryder O.A."/>
            <person name="Searle S.M."/>
            <person name="Warren W.C."/>
            <person name="Wilson R.K."/>
            <person name="Schierup M.H."/>
            <person name="Rogers J."/>
            <person name="Tyler-Smith C."/>
            <person name="Durbin R."/>
        </authorList>
    </citation>
    <scope>NUCLEOTIDE SEQUENCE [LARGE SCALE GENOMIC DNA]</scope>
</reference>
<dbReference type="GeneTree" id="ENSGT00940000157040"/>
<protein>
    <submittedName>
        <fullName evidence="2">Solute carrier family 35 member B3</fullName>
    </submittedName>
</protein>
<dbReference type="AlphaFoldDB" id="A0A2I2ZCI8"/>
<dbReference type="Bgee" id="ENSGGOG00000011511">
    <property type="expression patterns" value="Expressed in adult mammalian kidney and 6 other cell types or tissues"/>
</dbReference>
<reference evidence="2" key="4">
    <citation type="submission" date="2025-09" db="UniProtKB">
        <authorList>
            <consortium name="Ensembl"/>
        </authorList>
    </citation>
    <scope>IDENTIFICATION</scope>
</reference>
<dbReference type="EMBL" id="CABD030043201">
    <property type="status" value="NOT_ANNOTATED_CDS"/>
    <property type="molecule type" value="Genomic_DNA"/>
</dbReference>
<reference evidence="2" key="3">
    <citation type="submission" date="2025-08" db="UniProtKB">
        <authorList>
            <consortium name="Ensembl"/>
        </authorList>
    </citation>
    <scope>IDENTIFICATION</scope>
</reference>
<keyword evidence="1" id="KW-0472">Membrane</keyword>
<proteinExistence type="predicted"/>
<gene>
    <name evidence="2" type="primary">SLC35B3</name>
</gene>
<name>A0A2I2ZCI8_GORGO</name>
<dbReference type="Ensembl" id="ENSGGOT00000063129.1">
    <property type="protein sequence ID" value="ENSGGOP00000044786.1"/>
    <property type="gene ID" value="ENSGGOG00000011511.3"/>
</dbReference>
<evidence type="ECO:0000313" key="2">
    <source>
        <dbReference type="Ensembl" id="ENSGGOP00000044786.1"/>
    </source>
</evidence>
<evidence type="ECO:0000313" key="3">
    <source>
        <dbReference type="Proteomes" id="UP000001519"/>
    </source>
</evidence>
<organism evidence="2 3">
    <name type="scientific">Gorilla gorilla gorilla</name>
    <name type="common">Western lowland gorilla</name>
    <dbReference type="NCBI Taxonomy" id="9595"/>
    <lineage>
        <taxon>Eukaryota</taxon>
        <taxon>Metazoa</taxon>
        <taxon>Chordata</taxon>
        <taxon>Craniata</taxon>
        <taxon>Vertebrata</taxon>
        <taxon>Euteleostomi</taxon>
        <taxon>Mammalia</taxon>
        <taxon>Eutheria</taxon>
        <taxon>Euarchontoglires</taxon>
        <taxon>Primates</taxon>
        <taxon>Haplorrhini</taxon>
        <taxon>Catarrhini</taxon>
        <taxon>Hominidae</taxon>
        <taxon>Gorilla</taxon>
    </lineage>
</organism>
<reference evidence="3" key="1">
    <citation type="submission" date="2011-05" db="EMBL/GenBank/DDBJ databases">
        <title>Insights into the evolution of the great apes provided by the gorilla genome.</title>
        <authorList>
            <person name="Scally A."/>
        </authorList>
    </citation>
    <scope>NUCLEOTIDE SEQUENCE [LARGE SCALE GENOMIC DNA]</scope>
</reference>
<dbReference type="Proteomes" id="UP000001519">
    <property type="component" value="Chromosome 6"/>
</dbReference>
<feature type="transmembrane region" description="Helical" evidence="1">
    <location>
        <begin position="78"/>
        <end position="98"/>
    </location>
</feature>
<evidence type="ECO:0000256" key="1">
    <source>
        <dbReference type="SAM" id="Phobius"/>
    </source>
</evidence>